<proteinExistence type="inferred from homology"/>
<evidence type="ECO:0008006" key="6">
    <source>
        <dbReference type="Google" id="ProtNLM"/>
    </source>
</evidence>
<feature type="binding site" evidence="2">
    <location>
        <position position="334"/>
    </location>
    <ligand>
        <name>Zn(2+)</name>
        <dbReference type="ChEBI" id="CHEBI:29105"/>
    </ligand>
</feature>
<protein>
    <recommendedName>
        <fullName evidence="6">LanC-like protein 3 homolog</fullName>
    </recommendedName>
</protein>
<evidence type="ECO:0000256" key="1">
    <source>
        <dbReference type="ARBA" id="ARBA00007179"/>
    </source>
</evidence>
<dbReference type="InterPro" id="IPR020464">
    <property type="entry name" value="LanC-like_prot_euk"/>
</dbReference>
<organism evidence="4 5">
    <name type="scientific">Anopheles melas</name>
    <dbReference type="NCBI Taxonomy" id="34690"/>
    <lineage>
        <taxon>Eukaryota</taxon>
        <taxon>Metazoa</taxon>
        <taxon>Ecdysozoa</taxon>
        <taxon>Arthropoda</taxon>
        <taxon>Hexapoda</taxon>
        <taxon>Insecta</taxon>
        <taxon>Pterygota</taxon>
        <taxon>Neoptera</taxon>
        <taxon>Endopterygota</taxon>
        <taxon>Diptera</taxon>
        <taxon>Nematocera</taxon>
        <taxon>Culicoidea</taxon>
        <taxon>Culicidae</taxon>
        <taxon>Anophelinae</taxon>
        <taxon>Anopheles</taxon>
    </lineage>
</organism>
<keyword evidence="5" id="KW-1185">Reference proteome</keyword>
<dbReference type="Pfam" id="PF05147">
    <property type="entry name" value="LANC_like"/>
    <property type="match status" value="1"/>
</dbReference>
<keyword evidence="2" id="KW-0862">Zinc</keyword>
<dbReference type="SUPFAM" id="SSF158745">
    <property type="entry name" value="LanC-like"/>
    <property type="match status" value="1"/>
</dbReference>
<dbReference type="GO" id="GO:0046872">
    <property type="term" value="F:metal ion binding"/>
    <property type="evidence" value="ECO:0007669"/>
    <property type="project" value="UniProtKB-KW"/>
</dbReference>
<dbReference type="EnsemblMetazoa" id="AMEC006431-RA">
    <property type="protein sequence ID" value="AMEC006431-PA"/>
    <property type="gene ID" value="AMEC006431"/>
</dbReference>
<dbReference type="VEuPathDB" id="VectorBase:AMEC006431"/>
<feature type="region of interest" description="Disordered" evidence="3">
    <location>
        <begin position="610"/>
        <end position="634"/>
    </location>
</feature>
<reference evidence="4" key="2">
    <citation type="submission" date="2020-05" db="UniProtKB">
        <authorList>
            <consortium name="EnsemblMetazoa"/>
        </authorList>
    </citation>
    <scope>IDENTIFICATION</scope>
    <source>
        <strain evidence="4">CM1001059</strain>
    </source>
</reference>
<dbReference type="PANTHER" id="PTHR12736">
    <property type="entry name" value="LANC-LIKE PROTEIN"/>
    <property type="match status" value="1"/>
</dbReference>
<dbReference type="STRING" id="34690.A0A182TQA6"/>
<evidence type="ECO:0000313" key="5">
    <source>
        <dbReference type="Proteomes" id="UP000075902"/>
    </source>
</evidence>
<feature type="binding site" evidence="2">
    <location>
        <position position="288"/>
    </location>
    <ligand>
        <name>Zn(2+)</name>
        <dbReference type="ChEBI" id="CHEBI:29105"/>
    </ligand>
</feature>
<reference evidence="5" key="1">
    <citation type="submission" date="2014-01" db="EMBL/GenBank/DDBJ databases">
        <title>The Genome Sequence of Anopheles melas CM1001059_A (V2).</title>
        <authorList>
            <consortium name="The Broad Institute Genomics Platform"/>
            <person name="Neafsey D.E."/>
            <person name="Besansky N."/>
            <person name="Howell P."/>
            <person name="Walton C."/>
            <person name="Young S.K."/>
            <person name="Zeng Q."/>
            <person name="Gargeya S."/>
            <person name="Fitzgerald M."/>
            <person name="Haas B."/>
            <person name="Abouelleil A."/>
            <person name="Allen A.W."/>
            <person name="Alvarado L."/>
            <person name="Arachchi H.M."/>
            <person name="Berlin A.M."/>
            <person name="Chapman S.B."/>
            <person name="Gainer-Dewar J."/>
            <person name="Goldberg J."/>
            <person name="Griggs A."/>
            <person name="Gujja S."/>
            <person name="Hansen M."/>
            <person name="Howarth C."/>
            <person name="Imamovic A."/>
            <person name="Ireland A."/>
            <person name="Larimer J."/>
            <person name="McCowan C."/>
            <person name="Murphy C."/>
            <person name="Pearson M."/>
            <person name="Poon T.W."/>
            <person name="Priest M."/>
            <person name="Roberts A."/>
            <person name="Saif S."/>
            <person name="Shea T."/>
            <person name="Sisk P."/>
            <person name="Sykes S."/>
            <person name="Wortman J."/>
            <person name="Nusbaum C."/>
            <person name="Birren B."/>
        </authorList>
    </citation>
    <scope>NUCLEOTIDE SEQUENCE [LARGE SCALE GENOMIC DNA]</scope>
    <source>
        <strain evidence="5">CM1001059</strain>
    </source>
</reference>
<dbReference type="InterPro" id="IPR012341">
    <property type="entry name" value="6hp_glycosidase-like_sf"/>
</dbReference>
<dbReference type="CDD" id="cd04794">
    <property type="entry name" value="euk_LANCL"/>
    <property type="match status" value="1"/>
</dbReference>
<dbReference type="AlphaFoldDB" id="A0A182TQA6"/>
<dbReference type="Proteomes" id="UP000075902">
    <property type="component" value="Unassembled WGS sequence"/>
</dbReference>
<evidence type="ECO:0000256" key="2">
    <source>
        <dbReference type="PIRSR" id="PIRSR607822-1"/>
    </source>
</evidence>
<evidence type="ECO:0000313" key="4">
    <source>
        <dbReference type="EnsemblMetazoa" id="AMEC006431-PA"/>
    </source>
</evidence>
<evidence type="ECO:0000256" key="3">
    <source>
        <dbReference type="SAM" id="MobiDB-lite"/>
    </source>
</evidence>
<dbReference type="SMART" id="SM01260">
    <property type="entry name" value="LANC_like"/>
    <property type="match status" value="1"/>
</dbReference>
<dbReference type="GO" id="GO:0005886">
    <property type="term" value="C:plasma membrane"/>
    <property type="evidence" value="ECO:0007669"/>
    <property type="project" value="TreeGrafter"/>
</dbReference>
<dbReference type="GO" id="GO:0031179">
    <property type="term" value="P:peptide modification"/>
    <property type="evidence" value="ECO:0007669"/>
    <property type="project" value="InterPro"/>
</dbReference>
<dbReference type="PRINTS" id="PR01951">
    <property type="entry name" value="LANCEUKARYTE"/>
</dbReference>
<name>A0A182TQA6_9DIPT</name>
<feature type="binding site" evidence="2">
    <location>
        <position position="335"/>
    </location>
    <ligand>
        <name>Zn(2+)</name>
        <dbReference type="ChEBI" id="CHEBI:29105"/>
    </ligand>
</feature>
<dbReference type="GO" id="GO:0005975">
    <property type="term" value="P:carbohydrate metabolic process"/>
    <property type="evidence" value="ECO:0007669"/>
    <property type="project" value="InterPro"/>
</dbReference>
<accession>A0A182TQA6</accession>
<dbReference type="InterPro" id="IPR007822">
    <property type="entry name" value="LANC-like"/>
</dbReference>
<dbReference type="PRINTS" id="PR01950">
    <property type="entry name" value="LANCSUPER"/>
</dbReference>
<dbReference type="Gene3D" id="1.50.10.10">
    <property type="match status" value="1"/>
</dbReference>
<sequence>MGERYFANPYDDYDEKTHGKEENQLVARESVLELIKKYVDIIQQNVNSKMRDDLYVGIAGIAFMFWKLAQSAETKHMFPCLELASKYIDEVKHHSREKRDKSSKNAVAFLCGGSGIAAVSAAIANEMGKRQEMENDLESFLQGCPPCANVKGTDADEVLVGRAGYLHGAYWLNQTITPKPIENEAISEICQTLIKRGRSVAHSLRLAVPLMYEYHEKTYLGAAHGVCAILHALLESPWFDRDATDRFSGSPTKLADIKSTIDYVLTLQDGGGNFPTRIDSSRMLVHWCHGCGGAIYLFAKAFLTFREDKYLDCCRKCADELWHHGLLRKGPGICHGVAGNGYAFLLMYRLTVALAVADAKCNKCNHNECECELKIARGPTPQAFPFFKKKKCNVTKPLELKPTPDVCSCEQEYRIRPSCSEHIEPKFAKSRSCECGFDHHPAQPKPKYSVDMISRQLAIEHANKQRIPETDLHMYINPMAPPPTPKRDSIAEEQLYKLHKHVLELKPPKRKRVHYRVHSSEEAEGAPCNPKDQSYFDICYGKVEVKEPKFNLRPQDGPVCDNCQDKSTAEEMDDSEEDYSREQPIKYCSKCSKTKSKCGCATCANSYVEETEEDDSPYFRRARSSDDSVSGLVV</sequence>
<keyword evidence="2" id="KW-0479">Metal-binding</keyword>
<dbReference type="PANTHER" id="PTHR12736:SF7">
    <property type="entry name" value="LANC-LIKE PROTEIN 3"/>
    <property type="match status" value="1"/>
</dbReference>
<comment type="similarity">
    <text evidence="1">Belongs to the LanC-like protein family.</text>
</comment>